<sequence length="231" mass="23821">MLVSSILSLALVGTLAFADRNITVEDSDSSISLSGASTTAQPCTIDDNGNITSGQAGCYNVRPSNCTENATVVSEIGHGMSGFKFYGSAVYVNTLLNWFSPEFNVTIDGETTSVQGNRDSGAFTCSMLFQGTGLDANSEHELSVIITGPGLNSTLSDGSVLTQFLLDNIIVTVPDDARSLDSPASGSASSATTSDSPATTTTDNNGALSILGSTMYSVPLVLLLDSALLLH</sequence>
<dbReference type="EMBL" id="VDMD01000001">
    <property type="protein sequence ID" value="TRM70291.1"/>
    <property type="molecule type" value="Genomic_DNA"/>
</dbReference>
<feature type="chain" id="PRO_5021821815" description="Secreted protein" evidence="2">
    <location>
        <begin position="17"/>
        <end position="231"/>
    </location>
</feature>
<protein>
    <recommendedName>
        <fullName evidence="5">Secreted protein</fullName>
    </recommendedName>
</protein>
<name>A0A550CZR9_9AGAR</name>
<evidence type="ECO:0008006" key="5">
    <source>
        <dbReference type="Google" id="ProtNLM"/>
    </source>
</evidence>
<dbReference type="AlphaFoldDB" id="A0A550CZR9"/>
<reference evidence="3 4" key="1">
    <citation type="journal article" date="2019" name="New Phytol.">
        <title>Comparative genomics reveals unique wood-decay strategies and fruiting body development in the Schizophyllaceae.</title>
        <authorList>
            <person name="Almasi E."/>
            <person name="Sahu N."/>
            <person name="Krizsan K."/>
            <person name="Balint B."/>
            <person name="Kovacs G.M."/>
            <person name="Kiss B."/>
            <person name="Cseklye J."/>
            <person name="Drula E."/>
            <person name="Henrissat B."/>
            <person name="Nagy I."/>
            <person name="Chovatia M."/>
            <person name="Adam C."/>
            <person name="LaButti K."/>
            <person name="Lipzen A."/>
            <person name="Riley R."/>
            <person name="Grigoriev I.V."/>
            <person name="Nagy L.G."/>
        </authorList>
    </citation>
    <scope>NUCLEOTIDE SEQUENCE [LARGE SCALE GENOMIC DNA]</scope>
    <source>
        <strain evidence="3 4">NL-1724</strain>
    </source>
</reference>
<dbReference type="Proteomes" id="UP000320762">
    <property type="component" value="Unassembled WGS sequence"/>
</dbReference>
<feature type="signal peptide" evidence="2">
    <location>
        <begin position="1"/>
        <end position="16"/>
    </location>
</feature>
<evidence type="ECO:0000256" key="2">
    <source>
        <dbReference type="SAM" id="SignalP"/>
    </source>
</evidence>
<comment type="caution">
    <text evidence="3">The sequence shown here is derived from an EMBL/GenBank/DDBJ whole genome shotgun (WGS) entry which is preliminary data.</text>
</comment>
<accession>A0A550CZR9</accession>
<evidence type="ECO:0000313" key="4">
    <source>
        <dbReference type="Proteomes" id="UP000320762"/>
    </source>
</evidence>
<gene>
    <name evidence="3" type="ORF">BD626DRAFT_476944</name>
</gene>
<feature type="region of interest" description="Disordered" evidence="1">
    <location>
        <begin position="178"/>
        <end position="203"/>
    </location>
</feature>
<keyword evidence="4" id="KW-1185">Reference proteome</keyword>
<feature type="compositionally biased region" description="Low complexity" evidence="1">
    <location>
        <begin position="181"/>
        <end position="203"/>
    </location>
</feature>
<dbReference type="OrthoDB" id="2984396at2759"/>
<proteinExistence type="predicted"/>
<organism evidence="3 4">
    <name type="scientific">Schizophyllum amplum</name>
    <dbReference type="NCBI Taxonomy" id="97359"/>
    <lineage>
        <taxon>Eukaryota</taxon>
        <taxon>Fungi</taxon>
        <taxon>Dikarya</taxon>
        <taxon>Basidiomycota</taxon>
        <taxon>Agaricomycotina</taxon>
        <taxon>Agaricomycetes</taxon>
        <taxon>Agaricomycetidae</taxon>
        <taxon>Agaricales</taxon>
        <taxon>Schizophyllaceae</taxon>
        <taxon>Schizophyllum</taxon>
    </lineage>
</organism>
<keyword evidence="2" id="KW-0732">Signal</keyword>
<evidence type="ECO:0000313" key="3">
    <source>
        <dbReference type="EMBL" id="TRM70291.1"/>
    </source>
</evidence>
<evidence type="ECO:0000256" key="1">
    <source>
        <dbReference type="SAM" id="MobiDB-lite"/>
    </source>
</evidence>